<evidence type="ECO:0000259" key="20">
    <source>
        <dbReference type="PROSITE" id="PS50927"/>
    </source>
</evidence>
<dbReference type="Pfam" id="PF08276">
    <property type="entry name" value="PAN_2"/>
    <property type="match status" value="1"/>
</dbReference>
<dbReference type="GO" id="GO:0048544">
    <property type="term" value="P:recognition of pollen"/>
    <property type="evidence" value="ECO:0007669"/>
    <property type="project" value="InterPro"/>
</dbReference>
<dbReference type="CDD" id="cd01098">
    <property type="entry name" value="PAN_AP_plant"/>
    <property type="match status" value="1"/>
</dbReference>
<dbReference type="PROSITE" id="PS50948">
    <property type="entry name" value="PAN"/>
    <property type="match status" value="1"/>
</dbReference>
<evidence type="ECO:0000313" key="23">
    <source>
        <dbReference type="Proteomes" id="UP001187471"/>
    </source>
</evidence>
<dbReference type="InterPro" id="IPR024171">
    <property type="entry name" value="SRK-like_kinase"/>
</dbReference>
<dbReference type="InterPro" id="IPR000858">
    <property type="entry name" value="S_locus_glycoprot_dom"/>
</dbReference>
<protein>
    <recommendedName>
        <fullName evidence="17">Receptor-like serine/threonine-protein kinase</fullName>
        <ecNumber evidence="17">2.7.11.1</ecNumber>
    </recommendedName>
</protein>
<dbReference type="InterPro" id="IPR011009">
    <property type="entry name" value="Kinase-like_dom_sf"/>
</dbReference>
<comment type="similarity">
    <text evidence="17">Belongs to the protein kinase superfamily. Ser/Thr protein kinase family.</text>
</comment>
<evidence type="ECO:0000256" key="14">
    <source>
        <dbReference type="ARBA" id="ARBA00023180"/>
    </source>
</evidence>
<evidence type="ECO:0000259" key="21">
    <source>
        <dbReference type="PROSITE" id="PS50948"/>
    </source>
</evidence>
<dbReference type="PROSITE" id="PS00108">
    <property type="entry name" value="PROTEIN_KINASE_ST"/>
    <property type="match status" value="1"/>
</dbReference>
<comment type="catalytic activity">
    <reaction evidence="16 17">
        <text>L-seryl-[protein] + ATP = O-phospho-L-seryl-[protein] + ADP + H(+)</text>
        <dbReference type="Rhea" id="RHEA:17989"/>
        <dbReference type="Rhea" id="RHEA-COMP:9863"/>
        <dbReference type="Rhea" id="RHEA-COMP:11604"/>
        <dbReference type="ChEBI" id="CHEBI:15378"/>
        <dbReference type="ChEBI" id="CHEBI:29999"/>
        <dbReference type="ChEBI" id="CHEBI:30616"/>
        <dbReference type="ChEBI" id="CHEBI:83421"/>
        <dbReference type="ChEBI" id="CHEBI:456216"/>
        <dbReference type="EC" id="2.7.11.1"/>
    </reaction>
</comment>
<evidence type="ECO:0000256" key="8">
    <source>
        <dbReference type="ARBA" id="ARBA00022777"/>
    </source>
</evidence>
<dbReference type="SMART" id="SM00108">
    <property type="entry name" value="B_lectin"/>
    <property type="match status" value="1"/>
</dbReference>
<feature type="binding site" evidence="18">
    <location>
        <position position="625"/>
    </location>
    <ligand>
        <name>ATP</name>
        <dbReference type="ChEBI" id="CHEBI:30616"/>
    </ligand>
</feature>
<dbReference type="FunFam" id="2.90.10.10:FF:000007">
    <property type="entry name" value="Serine/threonine-protein kinase"/>
    <property type="match status" value="1"/>
</dbReference>
<proteinExistence type="inferred from homology"/>
<keyword evidence="12" id="KW-1015">Disulfide bond</keyword>
<dbReference type="Gene3D" id="2.90.10.10">
    <property type="entry name" value="Bulb-type lectin domain"/>
    <property type="match status" value="1"/>
</dbReference>
<evidence type="ECO:0000256" key="16">
    <source>
        <dbReference type="ARBA" id="ARBA00048679"/>
    </source>
</evidence>
<name>A0AA88QZ85_9ASTE</name>
<dbReference type="PIRSF" id="PIRSF000641">
    <property type="entry name" value="SRK"/>
    <property type="match status" value="1"/>
</dbReference>
<evidence type="ECO:0000256" key="12">
    <source>
        <dbReference type="ARBA" id="ARBA00023157"/>
    </source>
</evidence>
<dbReference type="EMBL" id="JAVXUO010002530">
    <property type="protein sequence ID" value="KAK2972290.1"/>
    <property type="molecule type" value="Genomic_DNA"/>
</dbReference>
<keyword evidence="6" id="KW-0732">Signal</keyword>
<dbReference type="GO" id="GO:0004674">
    <property type="term" value="F:protein serine/threonine kinase activity"/>
    <property type="evidence" value="ECO:0007669"/>
    <property type="project" value="UniProtKB-KW"/>
</dbReference>
<dbReference type="InterPro" id="IPR000719">
    <property type="entry name" value="Prot_kinase_dom"/>
</dbReference>
<evidence type="ECO:0000256" key="4">
    <source>
        <dbReference type="ARBA" id="ARBA00022679"/>
    </source>
</evidence>
<evidence type="ECO:0000256" key="11">
    <source>
        <dbReference type="ARBA" id="ARBA00023136"/>
    </source>
</evidence>
<reference evidence="22" key="1">
    <citation type="submission" date="2022-12" db="EMBL/GenBank/DDBJ databases">
        <title>Draft genome assemblies for two species of Escallonia (Escalloniales).</title>
        <authorList>
            <person name="Chanderbali A."/>
            <person name="Dervinis C."/>
            <person name="Anghel I."/>
            <person name="Soltis D."/>
            <person name="Soltis P."/>
            <person name="Zapata F."/>
        </authorList>
    </citation>
    <scope>NUCLEOTIDE SEQUENCE</scope>
    <source>
        <strain evidence="22">UCBG92.1500</strain>
        <tissue evidence="22">Leaf</tissue>
    </source>
</reference>
<evidence type="ECO:0000256" key="9">
    <source>
        <dbReference type="ARBA" id="ARBA00022840"/>
    </source>
</evidence>
<comment type="catalytic activity">
    <reaction evidence="15 17">
        <text>L-threonyl-[protein] + ATP = O-phospho-L-threonyl-[protein] + ADP + H(+)</text>
        <dbReference type="Rhea" id="RHEA:46608"/>
        <dbReference type="Rhea" id="RHEA-COMP:11060"/>
        <dbReference type="Rhea" id="RHEA-COMP:11605"/>
        <dbReference type="ChEBI" id="CHEBI:15378"/>
        <dbReference type="ChEBI" id="CHEBI:30013"/>
        <dbReference type="ChEBI" id="CHEBI:30616"/>
        <dbReference type="ChEBI" id="CHEBI:61977"/>
        <dbReference type="ChEBI" id="CHEBI:456216"/>
        <dbReference type="EC" id="2.7.11.1"/>
    </reaction>
</comment>
<dbReference type="InterPro" id="IPR008271">
    <property type="entry name" value="Ser/Thr_kinase_AS"/>
</dbReference>
<dbReference type="EC" id="2.7.11.1" evidence="17"/>
<dbReference type="Pfam" id="PF01453">
    <property type="entry name" value="B_lectin"/>
    <property type="match status" value="1"/>
</dbReference>
<dbReference type="InterPro" id="IPR003609">
    <property type="entry name" value="Pan_app"/>
</dbReference>
<dbReference type="InterPro" id="IPR017441">
    <property type="entry name" value="Protein_kinase_ATP_BS"/>
</dbReference>
<keyword evidence="9 17" id="KW-0067">ATP-binding</keyword>
<evidence type="ECO:0000256" key="3">
    <source>
        <dbReference type="ARBA" id="ARBA00022536"/>
    </source>
</evidence>
<keyword evidence="23" id="KW-1185">Reference proteome</keyword>
<keyword evidence="4 17" id="KW-0808">Transferase</keyword>
<evidence type="ECO:0000256" key="13">
    <source>
        <dbReference type="ARBA" id="ARBA00023170"/>
    </source>
</evidence>
<dbReference type="InterPro" id="IPR001480">
    <property type="entry name" value="Bulb-type_lectin_dom"/>
</dbReference>
<keyword evidence="8 17" id="KW-0418">Kinase</keyword>
<dbReference type="FunFam" id="3.30.200.20:FF:000059">
    <property type="entry name" value="S-receptor-like serine/threonine-protein kinase"/>
    <property type="match status" value="1"/>
</dbReference>
<feature type="domain" description="Apple" evidence="21">
    <location>
        <begin position="418"/>
        <end position="498"/>
    </location>
</feature>
<comment type="caution">
    <text evidence="22">The sequence shown here is derived from an EMBL/GenBank/DDBJ whole genome shotgun (WGS) entry which is preliminary data.</text>
</comment>
<feature type="domain" description="Bulb-type lectin" evidence="20">
    <location>
        <begin position="111"/>
        <end position="231"/>
    </location>
</feature>
<dbReference type="InterPro" id="IPR036426">
    <property type="entry name" value="Bulb-type_lectin_dom_sf"/>
</dbReference>
<dbReference type="PROSITE" id="PS00107">
    <property type="entry name" value="PROTEIN_KINASE_ATP"/>
    <property type="match status" value="1"/>
</dbReference>
<gene>
    <name evidence="22" type="ORF">RJ640_014348</name>
</gene>
<sequence>MASSHSLHPGNPTQEFLAAIDLSLRLIMSTPKEKQTVSLQECFAGRKLPTIESQLKSNLSRVLAIKTHSLHTRCLRRSKQNSITMINQTLVFLLVISSSCFHFATSKVRTSLPRGSALSVEDDSDLITSQDNTFTCGFYGMGTNAYWFAIWFTNSKDRTIAWTANRDKPVNEKGSSMSLKPNGAMVLTDANGAMVWMTNTTSADVDRAELLNTGNLVLKDPQGRILWQSFDFPTDTLLPSQIFTKSKRLVSVLRKGSYQSGYFSLFFNSDNVLKMIYDGPEASSVYWPRPDYGVWPPVWGNLRTNYNSSRIAFFDDQGVLSSSDKLQFSASDMGFGIKRRLTLDYDGNLRFHSLNFTTGLWSITWEAFAQQCNMHGLCGRYGICIYTPQAMCSCPPGYEVSDISDWSKGCKPTFNFTCSKPQQLKFVEILHTDYYGFDSNYSQGISFEDCRKICLDDCACQAFSYRIDGAGLCYAKYALFSGFKTLNFPGSIYMKLPTNVKTAEPPILVGYKTNCESNKSLILGFPSMYETTIKRVRWVSLYSFCLAIGTIESLIFLSSWWFLFRRNSVPATLEDGYRMVSSHFRRFSYAELKKATKNFKVELGRGGSGAVYKGVLADARVVAVKRLGDAFQGEQEFWSEVSTIGKINHMNLVRMWGFCAEGRNRLLVYEHVENSSLDNHLFTSNCLGWKQRFNVALGTAKGLAYLHHECLEWVIHCDMKPENILLDGEFEPKIADFGLAKLSQRGGPSSEFSRIRGTKGYMALEWALNLPITAKVDVYSYGIVILEIVRGIRLSTWVIEDAEEHEVELTRFVRLVKLRIQSKEECWMEDIVDPRLNGQFDRKQAATLVEIGLACMEEDRNKRPTMDTVVQLLLESEAGQY</sequence>
<dbReference type="Gene3D" id="1.10.510.10">
    <property type="entry name" value="Transferase(Phosphotransferase) domain 1"/>
    <property type="match status" value="1"/>
</dbReference>
<dbReference type="GO" id="GO:0016020">
    <property type="term" value="C:membrane"/>
    <property type="evidence" value="ECO:0007669"/>
    <property type="project" value="UniProtKB-SubCell"/>
</dbReference>
<keyword evidence="14" id="KW-0325">Glycoprotein</keyword>
<dbReference type="CDD" id="cd14066">
    <property type="entry name" value="STKc_IRAK"/>
    <property type="match status" value="1"/>
</dbReference>
<evidence type="ECO:0000256" key="18">
    <source>
        <dbReference type="PROSITE-ProRule" id="PRU10141"/>
    </source>
</evidence>
<keyword evidence="3" id="KW-0245">EGF-like domain</keyword>
<evidence type="ECO:0000313" key="22">
    <source>
        <dbReference type="EMBL" id="KAK2972290.1"/>
    </source>
</evidence>
<feature type="domain" description="Protein kinase" evidence="19">
    <location>
        <begin position="597"/>
        <end position="881"/>
    </location>
</feature>
<organism evidence="22 23">
    <name type="scientific">Escallonia rubra</name>
    <dbReference type="NCBI Taxonomy" id="112253"/>
    <lineage>
        <taxon>Eukaryota</taxon>
        <taxon>Viridiplantae</taxon>
        <taxon>Streptophyta</taxon>
        <taxon>Embryophyta</taxon>
        <taxon>Tracheophyta</taxon>
        <taxon>Spermatophyta</taxon>
        <taxon>Magnoliopsida</taxon>
        <taxon>eudicotyledons</taxon>
        <taxon>Gunneridae</taxon>
        <taxon>Pentapetalae</taxon>
        <taxon>asterids</taxon>
        <taxon>campanulids</taxon>
        <taxon>Escalloniales</taxon>
        <taxon>Escalloniaceae</taxon>
        <taxon>Escallonia</taxon>
    </lineage>
</organism>
<dbReference type="Gene3D" id="3.30.200.20">
    <property type="entry name" value="Phosphorylase Kinase, domain 1"/>
    <property type="match status" value="1"/>
</dbReference>
<dbReference type="GO" id="GO:0005524">
    <property type="term" value="F:ATP binding"/>
    <property type="evidence" value="ECO:0007669"/>
    <property type="project" value="UniProtKB-UniRule"/>
</dbReference>
<dbReference type="FunFam" id="1.10.510.10:FF:000302">
    <property type="entry name" value="Serine/threonine-protein kinase"/>
    <property type="match status" value="1"/>
</dbReference>
<evidence type="ECO:0000256" key="17">
    <source>
        <dbReference type="PIRNR" id="PIRNR000641"/>
    </source>
</evidence>
<evidence type="ECO:0000256" key="10">
    <source>
        <dbReference type="ARBA" id="ARBA00022989"/>
    </source>
</evidence>
<keyword evidence="11" id="KW-0472">Membrane</keyword>
<evidence type="ECO:0000256" key="5">
    <source>
        <dbReference type="ARBA" id="ARBA00022692"/>
    </source>
</evidence>
<accession>A0AA88QZ85</accession>
<evidence type="ECO:0000256" key="15">
    <source>
        <dbReference type="ARBA" id="ARBA00047899"/>
    </source>
</evidence>
<keyword evidence="5" id="KW-0812">Transmembrane</keyword>
<evidence type="ECO:0000256" key="6">
    <source>
        <dbReference type="ARBA" id="ARBA00022729"/>
    </source>
</evidence>
<dbReference type="PANTHER" id="PTHR47974">
    <property type="entry name" value="OS07G0415500 PROTEIN"/>
    <property type="match status" value="1"/>
</dbReference>
<dbReference type="AlphaFoldDB" id="A0AA88QZ85"/>
<dbReference type="PROSITE" id="PS50011">
    <property type="entry name" value="PROTEIN_KINASE_DOM"/>
    <property type="match status" value="1"/>
</dbReference>
<dbReference type="CDD" id="cd00028">
    <property type="entry name" value="B_lectin"/>
    <property type="match status" value="1"/>
</dbReference>
<evidence type="ECO:0000256" key="2">
    <source>
        <dbReference type="ARBA" id="ARBA00022527"/>
    </source>
</evidence>
<evidence type="ECO:0000256" key="1">
    <source>
        <dbReference type="ARBA" id="ARBA00004479"/>
    </source>
</evidence>
<keyword evidence="7 17" id="KW-0547">Nucleotide-binding</keyword>
<comment type="subcellular location">
    <subcellularLocation>
        <location evidence="1">Membrane</location>
        <topology evidence="1">Single-pass type I membrane protein</topology>
    </subcellularLocation>
</comment>
<keyword evidence="13" id="KW-0675">Receptor</keyword>
<evidence type="ECO:0000256" key="7">
    <source>
        <dbReference type="ARBA" id="ARBA00022741"/>
    </source>
</evidence>
<dbReference type="Pfam" id="PF00069">
    <property type="entry name" value="Pkinase"/>
    <property type="match status" value="1"/>
</dbReference>
<evidence type="ECO:0000259" key="19">
    <source>
        <dbReference type="PROSITE" id="PS50011"/>
    </source>
</evidence>
<dbReference type="SUPFAM" id="SSF56112">
    <property type="entry name" value="Protein kinase-like (PK-like)"/>
    <property type="match status" value="1"/>
</dbReference>
<dbReference type="SUPFAM" id="SSF51110">
    <property type="entry name" value="alpha-D-mannose-specific plant lectins"/>
    <property type="match status" value="1"/>
</dbReference>
<dbReference type="SMART" id="SM00220">
    <property type="entry name" value="S_TKc"/>
    <property type="match status" value="1"/>
</dbReference>
<dbReference type="Proteomes" id="UP001187471">
    <property type="component" value="Unassembled WGS sequence"/>
</dbReference>
<dbReference type="PROSITE" id="PS50927">
    <property type="entry name" value="BULB_LECTIN"/>
    <property type="match status" value="1"/>
</dbReference>
<dbReference type="Pfam" id="PF00954">
    <property type="entry name" value="S_locus_glycop"/>
    <property type="match status" value="1"/>
</dbReference>
<dbReference type="PANTHER" id="PTHR47974:SF4">
    <property type="entry name" value="RECEPTOR-LIKE SERINE_THREONINE-PROTEIN KINASE"/>
    <property type="match status" value="1"/>
</dbReference>
<keyword evidence="10" id="KW-1133">Transmembrane helix</keyword>
<keyword evidence="2 17" id="KW-0723">Serine/threonine-protein kinase</keyword>
<dbReference type="CDD" id="cd00053">
    <property type="entry name" value="EGF"/>
    <property type="match status" value="1"/>
</dbReference>